<evidence type="ECO:0000313" key="2">
    <source>
        <dbReference type="EMBL" id="BAU25967.1"/>
    </source>
</evidence>
<dbReference type="GO" id="GO:0009253">
    <property type="term" value="P:peptidoglycan catabolic process"/>
    <property type="evidence" value="ECO:0007669"/>
    <property type="project" value="InterPro"/>
</dbReference>
<protein>
    <submittedName>
        <fullName evidence="2">Germination-specific N-acetylmuramoyl-L-alanine amidase</fullName>
        <ecNumber evidence="2">3.5.1.28</ecNumber>
    </submittedName>
</protein>
<dbReference type="PANTHER" id="PTHR30404">
    <property type="entry name" value="N-ACETYLMURAMOYL-L-ALANINE AMIDASE"/>
    <property type="match status" value="1"/>
</dbReference>
<dbReference type="CDD" id="cd02696">
    <property type="entry name" value="MurNAc-LAA"/>
    <property type="match status" value="1"/>
</dbReference>
<sequence length="234" mass="26607">MVKVMMKIRGVIVLFIFLSSVLFPIPAYCLDRVNTPVDILIDAGHGGIDGGAYYKTTLEKDVTLTIARLLYNQLSAKGYTVVLNRTGDYALSDDNSWLNTRSRHQKDLAQRKHLMKSLSPKITISLHANISSNPNHHGPLVLYQKNNQSFMLADVMQHTLNNLYKRVELPRPGQNLYLLNHSICPTVLVEIGFISNPVDRERMTDPLQQKQIVSAISSAVDHYFFMFNQRHSRK</sequence>
<accession>A0A0U5AYE4</accession>
<reference evidence="2 3" key="1">
    <citation type="submission" date="2015-12" db="EMBL/GenBank/DDBJ databases">
        <title>Genome sequence of Aneurinibacillus soli.</title>
        <authorList>
            <person name="Lee J.S."/>
            <person name="Lee K.C."/>
            <person name="Kim K.K."/>
            <person name="Lee B.W."/>
        </authorList>
    </citation>
    <scope>NUCLEOTIDE SEQUENCE [LARGE SCALE GENOMIC DNA]</scope>
    <source>
        <strain evidence="2 3">CB4</strain>
    </source>
</reference>
<gene>
    <name evidence="2" type="primary">cwlD_1</name>
    <name evidence="2" type="ORF">CB4_00018</name>
</gene>
<proteinExistence type="predicted"/>
<dbReference type="KEGG" id="asoc:CB4_00018"/>
<keyword evidence="1 2" id="KW-0378">Hydrolase</keyword>
<dbReference type="EC" id="3.5.1.28" evidence="2"/>
<dbReference type="GO" id="GO:0030288">
    <property type="term" value="C:outer membrane-bounded periplasmic space"/>
    <property type="evidence" value="ECO:0007669"/>
    <property type="project" value="TreeGrafter"/>
</dbReference>
<keyword evidence="3" id="KW-1185">Reference proteome</keyword>
<dbReference type="Pfam" id="PF01520">
    <property type="entry name" value="Amidase_3"/>
    <property type="match status" value="1"/>
</dbReference>
<dbReference type="Gene3D" id="3.40.630.40">
    <property type="entry name" value="Zn-dependent exopeptidases"/>
    <property type="match status" value="1"/>
</dbReference>
<dbReference type="Proteomes" id="UP000217696">
    <property type="component" value="Chromosome"/>
</dbReference>
<dbReference type="PANTHER" id="PTHR30404:SF0">
    <property type="entry name" value="N-ACETYLMURAMOYL-L-ALANINE AMIDASE AMIC"/>
    <property type="match status" value="1"/>
</dbReference>
<organism evidence="2 3">
    <name type="scientific">Aneurinibacillus soli</name>
    <dbReference type="NCBI Taxonomy" id="1500254"/>
    <lineage>
        <taxon>Bacteria</taxon>
        <taxon>Bacillati</taxon>
        <taxon>Bacillota</taxon>
        <taxon>Bacilli</taxon>
        <taxon>Bacillales</taxon>
        <taxon>Paenibacillaceae</taxon>
        <taxon>Aneurinibacillus group</taxon>
        <taxon>Aneurinibacillus</taxon>
    </lineage>
</organism>
<dbReference type="EMBL" id="AP017312">
    <property type="protein sequence ID" value="BAU25967.1"/>
    <property type="molecule type" value="Genomic_DNA"/>
</dbReference>
<dbReference type="SUPFAM" id="SSF53187">
    <property type="entry name" value="Zn-dependent exopeptidases"/>
    <property type="match status" value="1"/>
</dbReference>
<name>A0A0U5AYE4_9BACL</name>
<dbReference type="AlphaFoldDB" id="A0A0U5AYE4"/>
<dbReference type="SMART" id="SM00646">
    <property type="entry name" value="Ami_3"/>
    <property type="match status" value="1"/>
</dbReference>
<evidence type="ECO:0000313" key="3">
    <source>
        <dbReference type="Proteomes" id="UP000217696"/>
    </source>
</evidence>
<dbReference type="InterPro" id="IPR002508">
    <property type="entry name" value="MurNAc-LAA_cat"/>
</dbReference>
<dbReference type="InterPro" id="IPR050695">
    <property type="entry name" value="N-acetylmuramoyl_amidase_3"/>
</dbReference>
<evidence type="ECO:0000256" key="1">
    <source>
        <dbReference type="ARBA" id="ARBA00022801"/>
    </source>
</evidence>
<dbReference type="GO" id="GO:0008745">
    <property type="term" value="F:N-acetylmuramoyl-L-alanine amidase activity"/>
    <property type="evidence" value="ECO:0007669"/>
    <property type="project" value="UniProtKB-EC"/>
</dbReference>